<name>A0A176VVY8_MARPO</name>
<feature type="region of interest" description="Disordered" evidence="2">
    <location>
        <begin position="514"/>
        <end position="538"/>
    </location>
</feature>
<protein>
    <recommendedName>
        <fullName evidence="3">PH domain-containing protein</fullName>
    </recommendedName>
</protein>
<reference evidence="4" key="1">
    <citation type="submission" date="2016-03" db="EMBL/GenBank/DDBJ databases">
        <title>Mechanisms controlling the formation of the plant cell surface in tip-growing cells are functionally conserved among land plants.</title>
        <authorList>
            <person name="Honkanen S."/>
            <person name="Jones V.A."/>
            <person name="Morieri G."/>
            <person name="Champion C."/>
            <person name="Hetherington A.J."/>
            <person name="Kelly S."/>
            <person name="Saint-Marcoux D."/>
            <person name="Proust H."/>
            <person name="Prescott H."/>
            <person name="Dolan L."/>
        </authorList>
    </citation>
    <scope>NUCLEOTIDE SEQUENCE [LARGE SCALE GENOMIC DNA]</scope>
    <source>
        <tissue evidence="4">Whole gametophyte</tissue>
    </source>
</reference>
<keyword evidence="1" id="KW-0175">Coiled coil</keyword>
<dbReference type="GO" id="GO:0055037">
    <property type="term" value="C:recycling endosome"/>
    <property type="evidence" value="ECO:0007669"/>
    <property type="project" value="TreeGrafter"/>
</dbReference>
<dbReference type="PANTHER" id="PTHR22902:SF49">
    <property type="entry name" value="OS03G0666200 PROTEIN"/>
    <property type="match status" value="1"/>
</dbReference>
<evidence type="ECO:0000256" key="1">
    <source>
        <dbReference type="SAM" id="Coils"/>
    </source>
</evidence>
<dbReference type="EMBL" id="LVLJ01002594">
    <property type="protein sequence ID" value="OAE24462.1"/>
    <property type="molecule type" value="Genomic_DNA"/>
</dbReference>
<dbReference type="InterPro" id="IPR045188">
    <property type="entry name" value="Boi1/Boi2-like"/>
</dbReference>
<evidence type="ECO:0000313" key="5">
    <source>
        <dbReference type="Proteomes" id="UP000077202"/>
    </source>
</evidence>
<dbReference type="PROSITE" id="PS50003">
    <property type="entry name" value="PH_DOMAIN"/>
    <property type="match status" value="1"/>
</dbReference>
<dbReference type="SUPFAM" id="SSF50729">
    <property type="entry name" value="PH domain-like"/>
    <property type="match status" value="1"/>
</dbReference>
<dbReference type="InterPro" id="IPR001849">
    <property type="entry name" value="PH_domain"/>
</dbReference>
<organism evidence="4 5">
    <name type="scientific">Marchantia polymorpha subsp. ruderalis</name>
    <dbReference type="NCBI Taxonomy" id="1480154"/>
    <lineage>
        <taxon>Eukaryota</taxon>
        <taxon>Viridiplantae</taxon>
        <taxon>Streptophyta</taxon>
        <taxon>Embryophyta</taxon>
        <taxon>Marchantiophyta</taxon>
        <taxon>Marchantiopsida</taxon>
        <taxon>Marchantiidae</taxon>
        <taxon>Marchantiales</taxon>
        <taxon>Marchantiaceae</taxon>
        <taxon>Marchantia</taxon>
    </lineage>
</organism>
<accession>A0A176VVY8</accession>
<comment type="caution">
    <text evidence="4">The sequence shown here is derived from an EMBL/GenBank/DDBJ whole genome shotgun (WGS) entry which is preliminary data.</text>
</comment>
<sequence>MTDDDTQSSLEKIKKRLANASTSCIMEGSLLKRSETLRKWNQRWFTLDPATGKMEYRQVASPKKISGLRKYDGCCFYIGSPQKKEYYLCAETPTIARAWVSTLRAAALVLKAHKEAVDSLSGNGHAKLGTVAAVVAAANATAREGMKEMHMSLKEAVKPSPPQLSHTLTDDMSNVMKETLRVKDEELNQVARDLRARDFTIKEMADRLSETAEAAEAAASAARAMDKERKSAQAELERLRKEFDDRLYHAAREVRAGEERLNEAMKARDNALQEAQRWRVELGKGREQIVMMEGACVRAEESARRAAADVEEKVRLAKASEMAALAAKEEAFHLAKQWQAQAEYYRDQAARYLAILQERDAQAQAQTGKKEEGNNVEVSEKSDTETPVGVSTPDRNNPSFVDTGVDEDDLIYNPITPELLTAGSGSAYSDTEPTMDPELEAPVPATVDTVSTVDTEISKSPAVENATEVLNTAPSEVVAPGISVTELSTPNSGLPLEVPQLEEHLVSRSESNFVTPVPNEVSTPQTSGETIDIQTGRN</sequence>
<gene>
    <name evidence="4" type="ORF">AXG93_1615s1150</name>
</gene>
<evidence type="ECO:0000256" key="2">
    <source>
        <dbReference type="SAM" id="MobiDB-lite"/>
    </source>
</evidence>
<proteinExistence type="predicted"/>
<evidence type="ECO:0000259" key="3">
    <source>
        <dbReference type="PROSITE" id="PS50003"/>
    </source>
</evidence>
<feature type="coiled-coil region" evidence="1">
    <location>
        <begin position="205"/>
        <end position="281"/>
    </location>
</feature>
<keyword evidence="5" id="KW-1185">Reference proteome</keyword>
<dbReference type="GO" id="GO:0042147">
    <property type="term" value="P:retrograde transport, endosome to Golgi"/>
    <property type="evidence" value="ECO:0007669"/>
    <property type="project" value="TreeGrafter"/>
</dbReference>
<dbReference type="GO" id="GO:0001881">
    <property type="term" value="P:receptor recycling"/>
    <property type="evidence" value="ECO:0007669"/>
    <property type="project" value="TreeGrafter"/>
</dbReference>
<dbReference type="SMART" id="SM00233">
    <property type="entry name" value="PH"/>
    <property type="match status" value="1"/>
</dbReference>
<dbReference type="GO" id="GO:0007032">
    <property type="term" value="P:endosome organization"/>
    <property type="evidence" value="ECO:0007669"/>
    <property type="project" value="TreeGrafter"/>
</dbReference>
<dbReference type="AlphaFoldDB" id="A0A176VVY8"/>
<dbReference type="GO" id="GO:0005769">
    <property type="term" value="C:early endosome"/>
    <property type="evidence" value="ECO:0007669"/>
    <property type="project" value="TreeGrafter"/>
</dbReference>
<dbReference type="GO" id="GO:0005829">
    <property type="term" value="C:cytosol"/>
    <property type="evidence" value="ECO:0007669"/>
    <property type="project" value="GOC"/>
</dbReference>
<dbReference type="PANTHER" id="PTHR22902">
    <property type="entry name" value="SESQUIPEDALIAN"/>
    <property type="match status" value="1"/>
</dbReference>
<feature type="domain" description="PH" evidence="3">
    <location>
        <begin position="23"/>
        <end position="108"/>
    </location>
</feature>
<feature type="compositionally biased region" description="Basic and acidic residues" evidence="2">
    <location>
        <begin position="368"/>
        <end position="384"/>
    </location>
</feature>
<dbReference type="Gene3D" id="2.30.29.30">
    <property type="entry name" value="Pleckstrin-homology domain (PH domain)/Phosphotyrosine-binding domain (PTB)"/>
    <property type="match status" value="1"/>
</dbReference>
<dbReference type="Proteomes" id="UP000077202">
    <property type="component" value="Unassembled WGS sequence"/>
</dbReference>
<dbReference type="GO" id="GO:0005802">
    <property type="term" value="C:trans-Golgi network"/>
    <property type="evidence" value="ECO:0007669"/>
    <property type="project" value="TreeGrafter"/>
</dbReference>
<evidence type="ECO:0000313" key="4">
    <source>
        <dbReference type="EMBL" id="OAE24462.1"/>
    </source>
</evidence>
<dbReference type="InterPro" id="IPR011993">
    <property type="entry name" value="PH-like_dom_sf"/>
</dbReference>
<feature type="region of interest" description="Disordered" evidence="2">
    <location>
        <begin position="364"/>
        <end position="407"/>
    </location>
</feature>